<gene>
    <name evidence="2" type="ORF">DRV85_00415</name>
</gene>
<evidence type="ECO:0008006" key="4">
    <source>
        <dbReference type="Google" id="ProtNLM"/>
    </source>
</evidence>
<evidence type="ECO:0000313" key="3">
    <source>
        <dbReference type="Proteomes" id="UP000253370"/>
    </source>
</evidence>
<proteinExistence type="predicted"/>
<feature type="transmembrane region" description="Helical" evidence="1">
    <location>
        <begin position="127"/>
        <end position="149"/>
    </location>
</feature>
<protein>
    <recommendedName>
        <fullName evidence="4">VIT family protein</fullName>
    </recommendedName>
</protein>
<evidence type="ECO:0000256" key="1">
    <source>
        <dbReference type="SAM" id="Phobius"/>
    </source>
</evidence>
<keyword evidence="1" id="KW-0812">Transmembrane</keyword>
<feature type="transmembrane region" description="Helical" evidence="1">
    <location>
        <begin position="28"/>
        <end position="46"/>
    </location>
</feature>
<dbReference type="AlphaFoldDB" id="A0A365UDA4"/>
<keyword evidence="3" id="KW-1185">Reference proteome</keyword>
<dbReference type="RefSeq" id="WP_113287459.1">
    <property type="nucleotide sequence ID" value="NZ_QNTQ01000001.1"/>
</dbReference>
<comment type="caution">
    <text evidence="2">The sequence shown here is derived from an EMBL/GenBank/DDBJ whole genome shotgun (WGS) entry which is preliminary data.</text>
</comment>
<name>A0A365UDA4_9RHOB</name>
<sequence>MDKAPGKTVAGAPVEPDAETSLQRLDRAALGIIYGSITVLSVLMAVGDHSEQPLETAAVLFGSTLAVTLAKAFSELLSRALDSGEKITRTSWRKAWAHSRPVLVTANISTALFMAAGFGVISIELALILSQASCVLFLLTLGARVGWVLERAVLSTILGAGFAGSIGLLLALMKFVIH</sequence>
<dbReference type="OrthoDB" id="7858509at2"/>
<feature type="transmembrane region" description="Helical" evidence="1">
    <location>
        <begin position="58"/>
        <end position="81"/>
    </location>
</feature>
<keyword evidence="1" id="KW-1133">Transmembrane helix</keyword>
<evidence type="ECO:0000313" key="2">
    <source>
        <dbReference type="EMBL" id="RBI87435.1"/>
    </source>
</evidence>
<keyword evidence="1" id="KW-0472">Membrane</keyword>
<feature type="transmembrane region" description="Helical" evidence="1">
    <location>
        <begin position="102"/>
        <end position="121"/>
    </location>
</feature>
<dbReference type="EMBL" id="QNTQ01000001">
    <property type="protein sequence ID" value="RBI87435.1"/>
    <property type="molecule type" value="Genomic_DNA"/>
</dbReference>
<reference evidence="2 3" key="1">
    <citation type="submission" date="2018-07" db="EMBL/GenBank/DDBJ databases">
        <title>Rhodosalinus sp. strain E84T genomic sequence and assembly.</title>
        <authorList>
            <person name="Liu Z.-W."/>
            <person name="Lu D.-C."/>
        </authorList>
    </citation>
    <scope>NUCLEOTIDE SEQUENCE [LARGE SCALE GENOMIC DNA]</scope>
    <source>
        <strain evidence="2 3">E84</strain>
    </source>
</reference>
<accession>A0A365UDA4</accession>
<organism evidence="2 3">
    <name type="scientific">Rhodosalinus halophilus</name>
    <dbReference type="NCBI Taxonomy" id="2259333"/>
    <lineage>
        <taxon>Bacteria</taxon>
        <taxon>Pseudomonadati</taxon>
        <taxon>Pseudomonadota</taxon>
        <taxon>Alphaproteobacteria</taxon>
        <taxon>Rhodobacterales</taxon>
        <taxon>Paracoccaceae</taxon>
        <taxon>Rhodosalinus</taxon>
    </lineage>
</organism>
<dbReference type="Proteomes" id="UP000253370">
    <property type="component" value="Unassembled WGS sequence"/>
</dbReference>
<feature type="transmembrane region" description="Helical" evidence="1">
    <location>
        <begin position="156"/>
        <end position="177"/>
    </location>
</feature>